<reference evidence="2" key="1">
    <citation type="submission" date="2017-04" db="EMBL/GenBank/DDBJ databases">
        <authorList>
            <person name="Varghese N."/>
            <person name="Submissions S."/>
        </authorList>
    </citation>
    <scope>NUCLEOTIDE SEQUENCE [LARGE SCALE GENOMIC DNA]</scope>
    <source>
        <strain evidence="2">DSM 19835</strain>
    </source>
</reference>
<gene>
    <name evidence="1" type="ORF">SAMN03080602_00780</name>
</gene>
<evidence type="ECO:0000313" key="2">
    <source>
        <dbReference type="Proteomes" id="UP000193420"/>
    </source>
</evidence>
<dbReference type="NCBIfam" id="NF047593">
    <property type="entry name" value="IS66_ISAeme5_TnpA"/>
    <property type="match status" value="1"/>
</dbReference>
<dbReference type="EMBL" id="FXAO01000001">
    <property type="protein sequence ID" value="SMG13427.1"/>
    <property type="molecule type" value="Genomic_DNA"/>
</dbReference>
<evidence type="ECO:0000313" key="1">
    <source>
        <dbReference type="EMBL" id="SMG13427.1"/>
    </source>
</evidence>
<name>A0A1X7IGC6_9FLAO</name>
<protein>
    <recommendedName>
        <fullName evidence="3">Transposase</fullName>
    </recommendedName>
</protein>
<evidence type="ECO:0008006" key="3">
    <source>
        <dbReference type="Google" id="ProtNLM"/>
    </source>
</evidence>
<sequence length="63" mass="7320">MTKKDNALRMRKLVKEFRLSGRSQKEFASAHGIKEGKFHYWISKLLDLQQKSGQLDKSHAAVF</sequence>
<dbReference type="AlphaFoldDB" id="A0A1X7IGC6"/>
<dbReference type="RefSeq" id="WP_085496296.1">
    <property type="nucleotide sequence ID" value="NZ_FXAO01000001.1"/>
</dbReference>
<accession>A0A1X7IGC6</accession>
<proteinExistence type="predicted"/>
<dbReference type="OrthoDB" id="1444111at2"/>
<dbReference type="Proteomes" id="UP000193420">
    <property type="component" value="Unassembled WGS sequence"/>
</dbReference>
<organism evidence="1 2">
    <name type="scientific">Arenibacter troitsensis</name>
    <dbReference type="NCBI Taxonomy" id="188872"/>
    <lineage>
        <taxon>Bacteria</taxon>
        <taxon>Pseudomonadati</taxon>
        <taxon>Bacteroidota</taxon>
        <taxon>Flavobacteriia</taxon>
        <taxon>Flavobacteriales</taxon>
        <taxon>Flavobacteriaceae</taxon>
        <taxon>Arenibacter</taxon>
    </lineage>
</organism>
<keyword evidence="2" id="KW-1185">Reference proteome</keyword>